<dbReference type="EMBL" id="GL378404">
    <property type="protein sequence ID" value="EFJ40917.1"/>
    <property type="molecule type" value="Genomic_DNA"/>
</dbReference>
<dbReference type="SUPFAM" id="SSF48403">
    <property type="entry name" value="Ankyrin repeat"/>
    <property type="match status" value="1"/>
</dbReference>
<organism evidence="3">
    <name type="scientific">Volvox carteri f. nagariensis</name>
    <dbReference type="NCBI Taxonomy" id="3068"/>
    <lineage>
        <taxon>Eukaryota</taxon>
        <taxon>Viridiplantae</taxon>
        <taxon>Chlorophyta</taxon>
        <taxon>core chlorophytes</taxon>
        <taxon>Chlorophyceae</taxon>
        <taxon>CS clade</taxon>
        <taxon>Chlamydomonadales</taxon>
        <taxon>Volvocaceae</taxon>
        <taxon>Volvox</taxon>
    </lineage>
</organism>
<dbReference type="GO" id="GO:0004620">
    <property type="term" value="F:phospholipase activity"/>
    <property type="evidence" value="ECO:0007669"/>
    <property type="project" value="TreeGrafter"/>
</dbReference>
<proteinExistence type="predicted"/>
<dbReference type="PANTHER" id="PTHR12393">
    <property type="entry name" value="SPHINGOMYELIN PHOSPHODIESTERASE RELATED"/>
    <property type="match status" value="1"/>
</dbReference>
<dbReference type="KEGG" id="vcn:VOLCADRAFT_99162"/>
<accession>D8UH53</accession>
<sequence length="599" mass="65709">MITCYEQLRAPSWEDLSAGLFERIASFLEPNEVACSVRIINKDTAQLFRTSREVRLSQPVPHHAFLWRFGNPEAWRPFTLQKRLELLCLVAHSGSLANLQVAVATAGCSLMPEAFRAAAAGGHVNVCEWLIAENCPMDLGAVKVASSAGHYGVVRLLLPHQQLVTSTDVSCDAAWTAAAGAGQRALCERLLDDGIPPGKEALFAAARGGHVDLTEWMLQLPQLPALDDGDKALLLRRAAYGFDLVSLQRLFSCQQVHNSRMNLVERNAAAAAALAAPTRDWRDKVQWLAGGEMMSLDGFSFPDMCEFLRRPDCHHRLQLVDWAFSKRFYHDTFYTGFAVQAANMPLLQYLRGRGMSLASRDLDVAASQAAEHGDVEFLNQVLALGHTLHVELVKAAARGGHLHVLQWMAGPQGERYGGLQALRQALASPDLAEVAASSGSVEVMAWLRCRGCPWNKWVFVAGAGAGSLRLLQWLAAWGCPMGSLGEPYTKAGSNGDFASLRCLRRLGCPWGPDGWTFSQAVYDAHCVSDRPCSLAVLKWLLAEGCPVDWRAAKDRVADRFRARRDAESQHILAWIESQEAEKGEEEEKEAAGRSEGGQQ</sequence>
<dbReference type="GO" id="GO:0016020">
    <property type="term" value="C:membrane"/>
    <property type="evidence" value="ECO:0007669"/>
    <property type="project" value="TreeGrafter"/>
</dbReference>
<dbReference type="PANTHER" id="PTHR12393:SF6">
    <property type="entry name" value="SPHINGOMYELIN PHOSPHODIESTERASE 2"/>
    <property type="match status" value="1"/>
</dbReference>
<evidence type="ECO:0000313" key="3">
    <source>
        <dbReference type="Proteomes" id="UP000001058"/>
    </source>
</evidence>
<dbReference type="GO" id="GO:0030149">
    <property type="term" value="P:sphingolipid catabolic process"/>
    <property type="evidence" value="ECO:0007669"/>
    <property type="project" value="TreeGrafter"/>
</dbReference>
<evidence type="ECO:0000256" key="1">
    <source>
        <dbReference type="SAM" id="MobiDB-lite"/>
    </source>
</evidence>
<dbReference type="Gene3D" id="1.25.40.20">
    <property type="entry name" value="Ankyrin repeat-containing domain"/>
    <property type="match status" value="1"/>
</dbReference>
<gene>
    <name evidence="2" type="ORF">VOLCADRAFT_99162</name>
</gene>
<feature type="region of interest" description="Disordered" evidence="1">
    <location>
        <begin position="575"/>
        <end position="599"/>
    </location>
</feature>
<dbReference type="Proteomes" id="UP000001058">
    <property type="component" value="Unassembled WGS sequence"/>
</dbReference>
<protein>
    <submittedName>
        <fullName evidence="2">Uncharacterized protein</fullName>
    </submittedName>
</protein>
<reference evidence="2 3" key="1">
    <citation type="journal article" date="2010" name="Science">
        <title>Genomic analysis of organismal complexity in the multicellular green alga Volvox carteri.</title>
        <authorList>
            <person name="Prochnik S.E."/>
            <person name="Umen J."/>
            <person name="Nedelcu A.M."/>
            <person name="Hallmann A."/>
            <person name="Miller S.M."/>
            <person name="Nishii I."/>
            <person name="Ferris P."/>
            <person name="Kuo A."/>
            <person name="Mitros T."/>
            <person name="Fritz-Laylin L.K."/>
            <person name="Hellsten U."/>
            <person name="Chapman J."/>
            <person name="Simakov O."/>
            <person name="Rensing S.A."/>
            <person name="Terry A."/>
            <person name="Pangilinan J."/>
            <person name="Kapitonov V."/>
            <person name="Jurka J."/>
            <person name="Salamov A."/>
            <person name="Shapiro H."/>
            <person name="Schmutz J."/>
            <person name="Grimwood J."/>
            <person name="Lindquist E."/>
            <person name="Lucas S."/>
            <person name="Grigoriev I.V."/>
            <person name="Schmitt R."/>
            <person name="Kirk D."/>
            <person name="Rokhsar D.S."/>
        </authorList>
    </citation>
    <scope>NUCLEOTIDE SEQUENCE [LARGE SCALE GENOMIC DNA]</scope>
    <source>
        <strain evidence="3">f. Nagariensis / Eve</strain>
    </source>
</reference>
<dbReference type="AlphaFoldDB" id="D8UH53"/>
<dbReference type="STRING" id="3068.D8UH53"/>
<dbReference type="RefSeq" id="XP_002957984.1">
    <property type="nucleotide sequence ID" value="XM_002957938.1"/>
</dbReference>
<dbReference type="GO" id="GO:0071944">
    <property type="term" value="C:cell periphery"/>
    <property type="evidence" value="ECO:0007669"/>
    <property type="project" value="TreeGrafter"/>
</dbReference>
<dbReference type="GO" id="GO:0005783">
    <property type="term" value="C:endoplasmic reticulum"/>
    <property type="evidence" value="ECO:0007669"/>
    <property type="project" value="TreeGrafter"/>
</dbReference>
<dbReference type="GO" id="GO:0046513">
    <property type="term" value="P:ceramide biosynthetic process"/>
    <property type="evidence" value="ECO:0007669"/>
    <property type="project" value="TreeGrafter"/>
</dbReference>
<name>D8UH53_VOLCA</name>
<keyword evidence="3" id="KW-1185">Reference proteome</keyword>
<dbReference type="OrthoDB" id="549761at2759"/>
<evidence type="ECO:0000313" key="2">
    <source>
        <dbReference type="EMBL" id="EFJ40917.1"/>
    </source>
</evidence>
<dbReference type="InParanoid" id="D8UH53"/>
<dbReference type="GeneID" id="9623081"/>
<dbReference type="InterPro" id="IPR036770">
    <property type="entry name" value="Ankyrin_rpt-contain_sf"/>
</dbReference>